<evidence type="ECO:0000256" key="6">
    <source>
        <dbReference type="ARBA" id="ARBA00022822"/>
    </source>
</evidence>
<keyword evidence="12" id="KW-1185">Reference proteome</keyword>
<organism evidence="11 12">
    <name type="scientific">[Anoxybacillus] calidus</name>
    <dbReference type="NCBI Taxonomy" id="575178"/>
    <lineage>
        <taxon>Bacteria</taxon>
        <taxon>Bacillati</taxon>
        <taxon>Bacillota</taxon>
        <taxon>Bacilli</taxon>
        <taxon>Bacillales</taxon>
        <taxon>Anoxybacillaceae</taxon>
        <taxon>Paranoxybacillus</taxon>
    </lineage>
</organism>
<dbReference type="GO" id="GO:0004640">
    <property type="term" value="F:phosphoribosylanthranilate isomerase activity"/>
    <property type="evidence" value="ECO:0007669"/>
    <property type="project" value="UniProtKB-UniRule"/>
</dbReference>
<comment type="pathway">
    <text evidence="2 9">Amino-acid biosynthesis; L-tryptophan biosynthesis; L-tryptophan from chorismate: step 3/5.</text>
</comment>
<dbReference type="InterPro" id="IPR044643">
    <property type="entry name" value="TrpF_fam"/>
</dbReference>
<dbReference type="InterPro" id="IPR013785">
    <property type="entry name" value="Aldolase_TIM"/>
</dbReference>
<dbReference type="InterPro" id="IPR011060">
    <property type="entry name" value="RibuloseP-bd_barrel"/>
</dbReference>
<evidence type="ECO:0000256" key="8">
    <source>
        <dbReference type="ARBA" id="ARBA00023235"/>
    </source>
</evidence>
<dbReference type="PANTHER" id="PTHR42894:SF1">
    <property type="entry name" value="N-(5'-PHOSPHORIBOSYL)ANTHRANILATE ISOMERASE"/>
    <property type="match status" value="1"/>
</dbReference>
<dbReference type="SUPFAM" id="SSF51366">
    <property type="entry name" value="Ribulose-phoshate binding barrel"/>
    <property type="match status" value="1"/>
</dbReference>
<evidence type="ECO:0000256" key="5">
    <source>
        <dbReference type="ARBA" id="ARBA00022605"/>
    </source>
</evidence>
<keyword evidence="5 9" id="KW-0028">Amino-acid biosynthesis</keyword>
<dbReference type="NCBIfam" id="NF002301">
    <property type="entry name" value="PRK01222.2-1"/>
    <property type="match status" value="1"/>
</dbReference>
<comment type="similarity">
    <text evidence="9">Belongs to the TrpF family.</text>
</comment>
<evidence type="ECO:0000256" key="2">
    <source>
        <dbReference type="ARBA" id="ARBA00004664"/>
    </source>
</evidence>
<dbReference type="HAMAP" id="MF_00135">
    <property type="entry name" value="PRAI"/>
    <property type="match status" value="1"/>
</dbReference>
<evidence type="ECO:0000313" key="12">
    <source>
        <dbReference type="Proteomes" id="UP000580891"/>
    </source>
</evidence>
<protein>
    <recommendedName>
        <fullName evidence="4 9">N-(5'-phosphoribosyl)anthranilate isomerase</fullName>
        <shortName evidence="9">PRAI</shortName>
        <ecNumber evidence="3 9">5.3.1.24</ecNumber>
    </recommendedName>
</protein>
<evidence type="ECO:0000259" key="10">
    <source>
        <dbReference type="Pfam" id="PF00697"/>
    </source>
</evidence>
<sequence>MSILLKYCGHRSLQDLQTSADSRAHYLGLIFAQSKRQVQPSEVKEWIKIVKLNKKKLVGVFVNASVSEIAHIAKEVPLSIIQCHGKETPEQIIQIKKATRLSVWKVIHHSEEALEQMKRFNGIADGYIIDSQVKGEWGGTGISFNWEFVPSYLLEAERQGVRCLIAGGVHPDNIEELLRYKPHGIDISSGIEDGEQKNKRKIQFIEEKVEKYESCS</sequence>
<evidence type="ECO:0000256" key="3">
    <source>
        <dbReference type="ARBA" id="ARBA00012572"/>
    </source>
</evidence>
<evidence type="ECO:0000256" key="7">
    <source>
        <dbReference type="ARBA" id="ARBA00023141"/>
    </source>
</evidence>
<evidence type="ECO:0000313" key="11">
    <source>
        <dbReference type="EMBL" id="MBA2870182.1"/>
    </source>
</evidence>
<feature type="domain" description="N-(5'phosphoribosyl) anthranilate isomerase (PRAI)" evidence="10">
    <location>
        <begin position="6"/>
        <end position="206"/>
    </location>
</feature>
<evidence type="ECO:0000256" key="1">
    <source>
        <dbReference type="ARBA" id="ARBA00001164"/>
    </source>
</evidence>
<keyword evidence="8 9" id="KW-0413">Isomerase</keyword>
<dbReference type="InterPro" id="IPR001240">
    <property type="entry name" value="PRAI_dom"/>
</dbReference>
<dbReference type="Pfam" id="PF00697">
    <property type="entry name" value="PRAI"/>
    <property type="match status" value="1"/>
</dbReference>
<dbReference type="RefSeq" id="WP_181535769.1">
    <property type="nucleotide sequence ID" value="NZ_JACDUU010000001.1"/>
</dbReference>
<gene>
    <name evidence="9" type="primary">trpF</name>
    <name evidence="11" type="ORF">HNQ85_000440</name>
</gene>
<dbReference type="UniPathway" id="UPA00035">
    <property type="reaction ID" value="UER00042"/>
</dbReference>
<reference evidence="11 12" key="1">
    <citation type="submission" date="2020-07" db="EMBL/GenBank/DDBJ databases">
        <title>Genomic Encyclopedia of Type Strains, Phase IV (KMG-IV): sequencing the most valuable type-strain genomes for metagenomic binning, comparative biology and taxonomic classification.</title>
        <authorList>
            <person name="Goeker M."/>
        </authorList>
    </citation>
    <scope>NUCLEOTIDE SEQUENCE [LARGE SCALE GENOMIC DNA]</scope>
    <source>
        <strain evidence="11 12">DSM 25220</strain>
    </source>
</reference>
<dbReference type="AlphaFoldDB" id="A0A7V9YXC1"/>
<evidence type="ECO:0000256" key="9">
    <source>
        <dbReference type="HAMAP-Rule" id="MF_00135"/>
    </source>
</evidence>
<keyword evidence="7 9" id="KW-0057">Aromatic amino acid biosynthesis</keyword>
<evidence type="ECO:0000256" key="4">
    <source>
        <dbReference type="ARBA" id="ARBA00022272"/>
    </source>
</evidence>
<dbReference type="CDD" id="cd00405">
    <property type="entry name" value="PRAI"/>
    <property type="match status" value="1"/>
</dbReference>
<accession>A0A7V9YXC1</accession>
<dbReference type="GO" id="GO:0000162">
    <property type="term" value="P:L-tryptophan biosynthetic process"/>
    <property type="evidence" value="ECO:0007669"/>
    <property type="project" value="UniProtKB-UniRule"/>
</dbReference>
<dbReference type="PANTHER" id="PTHR42894">
    <property type="entry name" value="N-(5'-PHOSPHORIBOSYL)ANTHRANILATE ISOMERASE"/>
    <property type="match status" value="1"/>
</dbReference>
<comment type="catalytic activity">
    <reaction evidence="1 9">
        <text>N-(5-phospho-beta-D-ribosyl)anthranilate = 1-(2-carboxyphenylamino)-1-deoxy-D-ribulose 5-phosphate</text>
        <dbReference type="Rhea" id="RHEA:21540"/>
        <dbReference type="ChEBI" id="CHEBI:18277"/>
        <dbReference type="ChEBI" id="CHEBI:58613"/>
        <dbReference type="EC" id="5.3.1.24"/>
    </reaction>
</comment>
<dbReference type="EC" id="5.3.1.24" evidence="3 9"/>
<proteinExistence type="inferred from homology"/>
<dbReference type="Gene3D" id="3.20.20.70">
    <property type="entry name" value="Aldolase class I"/>
    <property type="match status" value="1"/>
</dbReference>
<dbReference type="EMBL" id="JACDUU010000001">
    <property type="protein sequence ID" value="MBA2870182.1"/>
    <property type="molecule type" value="Genomic_DNA"/>
</dbReference>
<comment type="caution">
    <text evidence="11">The sequence shown here is derived from an EMBL/GenBank/DDBJ whole genome shotgun (WGS) entry which is preliminary data.</text>
</comment>
<keyword evidence="6 9" id="KW-0822">Tryptophan biosynthesis</keyword>
<name>A0A7V9YXC1_9BACL</name>
<dbReference type="Proteomes" id="UP000580891">
    <property type="component" value="Unassembled WGS sequence"/>
</dbReference>